<sequence length="92" mass="9988">MSSPDHIPAPRAEFSAARDITEATVSALTERHPEVAPPTVQAVVFQAAWELAAHAHLPESFRRLLHRRAHARLLAMVGSLTPIRGPRALAAD</sequence>
<accession>W7J1K6</accession>
<dbReference type="AlphaFoldDB" id="W7J1K6"/>
<gene>
    <name evidence="1" type="ORF">UO65_1741</name>
</gene>
<protein>
    <submittedName>
        <fullName evidence="1">Uncharacterized protein</fullName>
    </submittedName>
</protein>
<dbReference type="OrthoDB" id="9993271at2"/>
<comment type="caution">
    <text evidence="1">The sequence shown here is derived from an EMBL/GenBank/DDBJ whole genome shotgun (WGS) entry which is preliminary data.</text>
</comment>
<proteinExistence type="predicted"/>
<keyword evidence="2" id="KW-1185">Reference proteome</keyword>
<reference evidence="1 2" key="1">
    <citation type="journal article" date="2014" name="Genome Announc.">
        <title>Draft Genome Sequence of the Antitrypanosomally Active Sponge-Associated Bacterium Actinokineospora sp. Strain EG49.</title>
        <authorList>
            <person name="Harjes J."/>
            <person name="Ryu T."/>
            <person name="Abdelmohsen U.R."/>
            <person name="Moitinho-Silva L."/>
            <person name="Horn H."/>
            <person name="Ravasi T."/>
            <person name="Hentschel U."/>
        </authorList>
    </citation>
    <scope>NUCLEOTIDE SEQUENCE [LARGE SCALE GENOMIC DNA]</scope>
    <source>
        <strain evidence="1 2">EG49</strain>
    </source>
</reference>
<evidence type="ECO:0000313" key="1">
    <source>
        <dbReference type="EMBL" id="EWC62932.1"/>
    </source>
</evidence>
<dbReference type="RefSeq" id="WP_035280365.1">
    <property type="nucleotide sequence ID" value="NZ_AYXG01000064.1"/>
</dbReference>
<evidence type="ECO:0000313" key="2">
    <source>
        <dbReference type="Proteomes" id="UP000019277"/>
    </source>
</evidence>
<name>W7J1K6_9PSEU</name>
<organism evidence="1 2">
    <name type="scientific">Actinokineospora spheciospongiae</name>
    <dbReference type="NCBI Taxonomy" id="909613"/>
    <lineage>
        <taxon>Bacteria</taxon>
        <taxon>Bacillati</taxon>
        <taxon>Actinomycetota</taxon>
        <taxon>Actinomycetes</taxon>
        <taxon>Pseudonocardiales</taxon>
        <taxon>Pseudonocardiaceae</taxon>
        <taxon>Actinokineospora</taxon>
    </lineage>
</organism>
<dbReference type="Proteomes" id="UP000019277">
    <property type="component" value="Unassembled WGS sequence"/>
</dbReference>
<dbReference type="EMBL" id="AYXG01000064">
    <property type="protein sequence ID" value="EWC62932.1"/>
    <property type="molecule type" value="Genomic_DNA"/>
</dbReference>